<reference evidence="1 2" key="1">
    <citation type="submission" date="2005-09" db="EMBL/GenBank/DDBJ databases">
        <authorList>
            <person name="Mural R.J."/>
            <person name="Li P.W."/>
            <person name="Adams M.D."/>
            <person name="Amanatides P.G."/>
            <person name="Baden-Tillson H."/>
            <person name="Barnstead M."/>
            <person name="Chin S.H."/>
            <person name="Dew I."/>
            <person name="Evans C.A."/>
            <person name="Ferriera S."/>
            <person name="Flanigan M."/>
            <person name="Fosler C."/>
            <person name="Glodek A."/>
            <person name="Gu Z."/>
            <person name="Holt R.A."/>
            <person name="Jennings D."/>
            <person name="Kraft C.L."/>
            <person name="Lu F."/>
            <person name="Nguyen T."/>
            <person name="Nusskern D.R."/>
            <person name="Pfannkoch C.M."/>
            <person name="Sitter C."/>
            <person name="Sutton G.G."/>
            <person name="Venter J.C."/>
            <person name="Wang Z."/>
            <person name="Woodage T."/>
            <person name="Zheng X.H."/>
            <person name="Zhong F."/>
        </authorList>
    </citation>
    <scope>NUCLEOTIDE SEQUENCE [LARGE SCALE GENOMIC DNA]</scope>
    <source>
        <strain>BN</strain>
        <strain evidence="2">Sprague-Dawley</strain>
    </source>
</reference>
<proteinExistence type="predicted"/>
<gene>
    <name evidence="1" type="ORF">rCG_32261</name>
</gene>
<evidence type="ECO:0000313" key="1">
    <source>
        <dbReference type="EMBL" id="EDL96361.1"/>
    </source>
</evidence>
<dbReference type="Proteomes" id="UP000234681">
    <property type="component" value="Chromosome 3"/>
</dbReference>
<organism evidence="1 2">
    <name type="scientific">Rattus norvegicus</name>
    <name type="common">Rat</name>
    <dbReference type="NCBI Taxonomy" id="10116"/>
    <lineage>
        <taxon>Eukaryota</taxon>
        <taxon>Metazoa</taxon>
        <taxon>Chordata</taxon>
        <taxon>Craniata</taxon>
        <taxon>Vertebrata</taxon>
        <taxon>Euteleostomi</taxon>
        <taxon>Mammalia</taxon>
        <taxon>Eutheria</taxon>
        <taxon>Euarchontoglires</taxon>
        <taxon>Glires</taxon>
        <taxon>Rodentia</taxon>
        <taxon>Myomorpha</taxon>
        <taxon>Muroidea</taxon>
        <taxon>Muridae</taxon>
        <taxon>Murinae</taxon>
        <taxon>Rattus</taxon>
    </lineage>
</organism>
<name>A6JXP8_RAT</name>
<sequence length="50" mass="5529">MSRMLPHNALANQNAGLLLTGHHCLHPVHLKPEKAGTFSPICPRAAQRRH</sequence>
<dbReference type="AlphaFoldDB" id="A6JXP8"/>
<evidence type="ECO:0000313" key="2">
    <source>
        <dbReference type="Proteomes" id="UP000234681"/>
    </source>
</evidence>
<protein>
    <submittedName>
        <fullName evidence="1">RCG32261</fullName>
    </submittedName>
</protein>
<dbReference type="EMBL" id="CH474005">
    <property type="protein sequence ID" value="EDL96361.1"/>
    <property type="molecule type" value="Genomic_DNA"/>
</dbReference>
<accession>A6JXP8</accession>